<evidence type="ECO:0000313" key="6">
    <source>
        <dbReference type="EMBL" id="KAL3387842.1"/>
    </source>
</evidence>
<protein>
    <submittedName>
        <fullName evidence="6">Uncharacterized protein</fullName>
    </submittedName>
</protein>
<keyword evidence="4" id="KW-0175">Coiled coil</keyword>
<organism evidence="6 7">
    <name type="scientific">Trichogramma kaykai</name>
    <dbReference type="NCBI Taxonomy" id="54128"/>
    <lineage>
        <taxon>Eukaryota</taxon>
        <taxon>Metazoa</taxon>
        <taxon>Ecdysozoa</taxon>
        <taxon>Arthropoda</taxon>
        <taxon>Hexapoda</taxon>
        <taxon>Insecta</taxon>
        <taxon>Pterygota</taxon>
        <taxon>Neoptera</taxon>
        <taxon>Endopterygota</taxon>
        <taxon>Hymenoptera</taxon>
        <taxon>Apocrita</taxon>
        <taxon>Proctotrupomorpha</taxon>
        <taxon>Chalcidoidea</taxon>
        <taxon>Trichogrammatidae</taxon>
        <taxon>Trichogramma</taxon>
    </lineage>
</organism>
<evidence type="ECO:0000256" key="4">
    <source>
        <dbReference type="SAM" id="Coils"/>
    </source>
</evidence>
<name>A0ABD2W4L0_9HYME</name>
<dbReference type="PANTHER" id="PTHR31183">
    <property type="entry name" value="TRICHOPLEIN KERATIN FILAMENT-BINDING PROTEIN FAMILY MEMBER"/>
    <property type="match status" value="1"/>
</dbReference>
<dbReference type="EMBL" id="JBJJXI010000136">
    <property type="protein sequence ID" value="KAL3387842.1"/>
    <property type="molecule type" value="Genomic_DNA"/>
</dbReference>
<proteinExistence type="predicted"/>
<dbReference type="AlphaFoldDB" id="A0ABD2W4L0"/>
<sequence length="391" mass="45567">MDKMLSILNSTHSFNKNFLYKGLEAYEEDIEERRDRLRELLLREEAEQTRELVDLFRLKEKQRIAELAEKAAAEEREREQARQTLLKEKKLQRYVESSQEVRKGRSQAWLEDAKRINLVQIDEAAKIRRLKRNEDQYWHTLEESLRTVALEQDAKNAAKKQEYTRQVTEELKRQMEQARKMKSLKSGLRASEETPPKRRCSNVTKLASVKSNQASTKRLDVERCWLTCKIYSVKINNSVKLRITRTPQLVRFKVQLSTRYSQGATSTTACTYEIDRLRCWRERQNCVIEHEISGVYVRRGLEVRIANCKQQNYTLTPAKVKLYIKALSSGVANGAQLLLILKSLYNILINEAVPHVQLGDAIYVFIQISCGEKEVKEGKTPAKLLYPLENS</sequence>
<dbReference type="GO" id="GO:0005929">
    <property type="term" value="C:cilium"/>
    <property type="evidence" value="ECO:0007669"/>
    <property type="project" value="UniProtKB-SubCell"/>
</dbReference>
<comment type="caution">
    <text evidence="6">The sequence shown here is derived from an EMBL/GenBank/DDBJ whole genome shotgun (WGS) entry which is preliminary data.</text>
</comment>
<dbReference type="Proteomes" id="UP001627154">
    <property type="component" value="Unassembled WGS sequence"/>
</dbReference>
<accession>A0ABD2W4L0</accession>
<evidence type="ECO:0000313" key="7">
    <source>
        <dbReference type="Proteomes" id="UP001627154"/>
    </source>
</evidence>
<reference evidence="6 7" key="1">
    <citation type="journal article" date="2024" name="bioRxiv">
        <title>A reference genome for Trichogramma kaykai: A tiny desert-dwelling parasitoid wasp with competing sex-ratio distorters.</title>
        <authorList>
            <person name="Culotta J."/>
            <person name="Lindsey A.R."/>
        </authorList>
    </citation>
    <scope>NUCLEOTIDE SEQUENCE [LARGE SCALE GENOMIC DNA]</scope>
    <source>
        <strain evidence="6 7">KSX58</strain>
    </source>
</reference>
<evidence type="ECO:0000256" key="2">
    <source>
        <dbReference type="ARBA" id="ARBA00023069"/>
    </source>
</evidence>
<dbReference type="PANTHER" id="PTHR31183:SF1">
    <property type="entry name" value="CILIA- AND FLAGELLA-ASSOCIATED PROTEIN 53"/>
    <property type="match status" value="1"/>
</dbReference>
<keyword evidence="3" id="KW-0966">Cell projection</keyword>
<dbReference type="InterPro" id="IPR043596">
    <property type="entry name" value="CFAP53/TCHP"/>
</dbReference>
<feature type="coiled-coil region" evidence="4">
    <location>
        <begin position="20"/>
        <end position="91"/>
    </location>
</feature>
<evidence type="ECO:0000256" key="1">
    <source>
        <dbReference type="ARBA" id="ARBA00004138"/>
    </source>
</evidence>
<comment type="subcellular location">
    <subcellularLocation>
        <location evidence="1">Cell projection</location>
        <location evidence="1">Cilium</location>
    </subcellularLocation>
</comment>
<keyword evidence="7" id="KW-1185">Reference proteome</keyword>
<evidence type="ECO:0000256" key="3">
    <source>
        <dbReference type="ARBA" id="ARBA00023273"/>
    </source>
</evidence>
<evidence type="ECO:0000256" key="5">
    <source>
        <dbReference type="SAM" id="MobiDB-lite"/>
    </source>
</evidence>
<feature type="region of interest" description="Disordered" evidence="5">
    <location>
        <begin position="183"/>
        <end position="202"/>
    </location>
</feature>
<keyword evidence="2" id="KW-0969">Cilium</keyword>
<gene>
    <name evidence="6" type="ORF">TKK_016934</name>
</gene>